<keyword evidence="5 7" id="KW-1133">Transmembrane helix</keyword>
<dbReference type="GO" id="GO:0005886">
    <property type="term" value="C:plasma membrane"/>
    <property type="evidence" value="ECO:0007669"/>
    <property type="project" value="UniProtKB-SubCell"/>
</dbReference>
<evidence type="ECO:0000256" key="7">
    <source>
        <dbReference type="SAM" id="Phobius"/>
    </source>
</evidence>
<name>A0A0J7XK53_9SPHN</name>
<feature type="transmembrane region" description="Helical" evidence="7">
    <location>
        <begin position="159"/>
        <end position="176"/>
    </location>
</feature>
<evidence type="ECO:0000256" key="5">
    <source>
        <dbReference type="ARBA" id="ARBA00022989"/>
    </source>
</evidence>
<gene>
    <name evidence="9" type="ORF">V473_21965</name>
</gene>
<dbReference type="Gene3D" id="1.20.1250.20">
    <property type="entry name" value="MFS general substrate transporter like domains"/>
    <property type="match status" value="2"/>
</dbReference>
<evidence type="ECO:0000256" key="2">
    <source>
        <dbReference type="ARBA" id="ARBA00022448"/>
    </source>
</evidence>
<reference evidence="9 10" key="1">
    <citation type="journal article" date="2015" name="G3 (Bethesda)">
        <title>Insights into Ongoing Evolution of the Hexachlorocyclohexane Catabolic Pathway from Comparative Genomics of Ten Sphingomonadaceae Strains.</title>
        <authorList>
            <person name="Pearce S.L."/>
            <person name="Oakeshott J.G."/>
            <person name="Pandey G."/>
        </authorList>
    </citation>
    <scope>NUCLEOTIDE SEQUENCE [LARGE SCALE GENOMIC DNA]</scope>
    <source>
        <strain evidence="9 10">LL01</strain>
    </source>
</reference>
<dbReference type="STRING" id="1420583.V473_21965"/>
<evidence type="ECO:0000313" key="9">
    <source>
        <dbReference type="EMBL" id="KMS52077.1"/>
    </source>
</evidence>
<comment type="caution">
    <text evidence="9">The sequence shown here is derived from an EMBL/GenBank/DDBJ whole genome shotgun (WGS) entry which is preliminary data.</text>
</comment>
<feature type="transmembrane region" description="Helical" evidence="7">
    <location>
        <begin position="206"/>
        <end position="224"/>
    </location>
</feature>
<dbReference type="InterPro" id="IPR004740">
    <property type="entry name" value="Nuc_H_symport"/>
</dbReference>
<dbReference type="PROSITE" id="PS50850">
    <property type="entry name" value="MFS"/>
    <property type="match status" value="1"/>
</dbReference>
<dbReference type="InterPro" id="IPR020846">
    <property type="entry name" value="MFS_dom"/>
</dbReference>
<dbReference type="InterPro" id="IPR036259">
    <property type="entry name" value="MFS_trans_sf"/>
</dbReference>
<dbReference type="GO" id="GO:0015213">
    <property type="term" value="F:uridine transmembrane transporter activity"/>
    <property type="evidence" value="ECO:0007669"/>
    <property type="project" value="TreeGrafter"/>
</dbReference>
<dbReference type="PATRIC" id="fig|1420583.3.peg.4203"/>
<evidence type="ECO:0000259" key="8">
    <source>
        <dbReference type="PROSITE" id="PS50850"/>
    </source>
</evidence>
<feature type="transmembrane region" description="Helical" evidence="7">
    <location>
        <begin position="344"/>
        <end position="367"/>
    </location>
</feature>
<feature type="transmembrane region" description="Helical" evidence="7">
    <location>
        <begin position="250"/>
        <end position="270"/>
    </location>
</feature>
<dbReference type="AlphaFoldDB" id="A0A0J7XK53"/>
<dbReference type="Proteomes" id="UP000052232">
    <property type="component" value="Unassembled WGS sequence"/>
</dbReference>
<keyword evidence="6 7" id="KW-0472">Membrane</keyword>
<feature type="transmembrane region" description="Helical" evidence="7">
    <location>
        <begin position="277"/>
        <end position="297"/>
    </location>
</feature>
<feature type="domain" description="Major facilitator superfamily (MFS) profile" evidence="8">
    <location>
        <begin position="206"/>
        <end position="415"/>
    </location>
</feature>
<evidence type="ECO:0000313" key="10">
    <source>
        <dbReference type="Proteomes" id="UP000052232"/>
    </source>
</evidence>
<proteinExistence type="predicted"/>
<accession>A0A0J7XK53</accession>
<evidence type="ECO:0000256" key="1">
    <source>
        <dbReference type="ARBA" id="ARBA00004651"/>
    </source>
</evidence>
<dbReference type="EMBL" id="JACT01000007">
    <property type="protein sequence ID" value="KMS52077.1"/>
    <property type="molecule type" value="Genomic_DNA"/>
</dbReference>
<dbReference type="SUPFAM" id="SSF103473">
    <property type="entry name" value="MFS general substrate transporter"/>
    <property type="match status" value="1"/>
</dbReference>
<keyword evidence="4 7" id="KW-0812">Transmembrane</keyword>
<sequence>MMIKSRLSIMMFAQYFAWGVWLVPLGSYMSKGLQFDDIIGTTFGLIGIATILSTLFVGMIADRYFAAQKVMALLCLGAGAALLWVSTITQSQTTFLLGCLLHFLFYSSTIPLATSIALHGVKDGTREFPAIRVWGTIGWIVGGLLIGLIPGAAETAMPMQISAIVYILLGLYAFTLPDAPPRARRAPLNVAGLFGLDIVPNHRDRTFWVFIVAMFVMMLPKSFYDAYANSFFVEKNLAITLFGARLEATAIQTAGQMFETLFLIALPVLLVRMGIKWVLVLGVSAWAARFVAFGWGYEGSQAVMPLLLFGIIIHGVCYDFVFVSSQIYIDRKFAATQRSRAQAFLALVTQGIGTVVGSNIAGAVYLANTVSPTDHDWRAIWLMPATVSLVAAMLIILAFRDKRRIVEPTDVDLTV</sequence>
<evidence type="ECO:0000256" key="3">
    <source>
        <dbReference type="ARBA" id="ARBA00022475"/>
    </source>
</evidence>
<feature type="transmembrane region" description="Helical" evidence="7">
    <location>
        <begin position="303"/>
        <end position="323"/>
    </location>
</feature>
<feature type="transmembrane region" description="Helical" evidence="7">
    <location>
        <begin position="95"/>
        <end position="121"/>
    </location>
</feature>
<protein>
    <submittedName>
        <fullName evidence="9">Major facilitator transporter</fullName>
    </submittedName>
</protein>
<dbReference type="PANTHER" id="PTHR23522">
    <property type="entry name" value="BLL5896 PROTEIN"/>
    <property type="match status" value="1"/>
</dbReference>
<evidence type="ECO:0000256" key="6">
    <source>
        <dbReference type="ARBA" id="ARBA00023136"/>
    </source>
</evidence>
<organism evidence="9 10">
    <name type="scientific">Sphingobium cupriresistens LL01</name>
    <dbReference type="NCBI Taxonomy" id="1420583"/>
    <lineage>
        <taxon>Bacteria</taxon>
        <taxon>Pseudomonadati</taxon>
        <taxon>Pseudomonadota</taxon>
        <taxon>Alphaproteobacteria</taxon>
        <taxon>Sphingomonadales</taxon>
        <taxon>Sphingomonadaceae</taxon>
        <taxon>Sphingobium</taxon>
    </lineage>
</organism>
<keyword evidence="2" id="KW-0813">Transport</keyword>
<dbReference type="RefSeq" id="WP_066609086.1">
    <property type="nucleotide sequence ID" value="NZ_KQ130438.1"/>
</dbReference>
<feature type="transmembrane region" description="Helical" evidence="7">
    <location>
        <begin position="38"/>
        <end position="58"/>
    </location>
</feature>
<feature type="transmembrane region" description="Helical" evidence="7">
    <location>
        <begin position="7"/>
        <end position="26"/>
    </location>
</feature>
<comment type="subcellular location">
    <subcellularLocation>
        <location evidence="1">Cell membrane</location>
        <topology evidence="1">Multi-pass membrane protein</topology>
    </subcellularLocation>
</comment>
<evidence type="ECO:0000256" key="4">
    <source>
        <dbReference type="ARBA" id="ARBA00022692"/>
    </source>
</evidence>
<feature type="transmembrane region" description="Helical" evidence="7">
    <location>
        <begin position="379"/>
        <end position="399"/>
    </location>
</feature>
<dbReference type="GO" id="GO:0015212">
    <property type="term" value="F:cytidine transmembrane transporter activity"/>
    <property type="evidence" value="ECO:0007669"/>
    <property type="project" value="TreeGrafter"/>
</dbReference>
<keyword evidence="10" id="KW-1185">Reference proteome</keyword>
<feature type="transmembrane region" description="Helical" evidence="7">
    <location>
        <begin position="133"/>
        <end position="153"/>
    </location>
</feature>
<keyword evidence="3" id="KW-1003">Cell membrane</keyword>
<dbReference type="PANTHER" id="PTHR23522:SF4">
    <property type="entry name" value="NUCLEOSIDE PERMEASE NUPG-RELATED"/>
    <property type="match status" value="1"/>
</dbReference>
<dbReference type="Pfam" id="PF03825">
    <property type="entry name" value="Nuc_H_symport"/>
    <property type="match status" value="1"/>
</dbReference>
<feature type="transmembrane region" description="Helical" evidence="7">
    <location>
        <begin position="70"/>
        <end position="89"/>
    </location>
</feature>